<evidence type="ECO:0000313" key="3">
    <source>
        <dbReference type="EMBL" id="VDN04675.1"/>
    </source>
</evidence>
<dbReference type="OMA" id="TGFCRCG"/>
<dbReference type="OrthoDB" id="5872419at2759"/>
<dbReference type="GO" id="GO:0055080">
    <property type="term" value="P:monoatomic cation homeostasis"/>
    <property type="evidence" value="ECO:0007669"/>
    <property type="project" value="TreeGrafter"/>
</dbReference>
<accession>A0A158RCD7</accession>
<feature type="domain" description="Cation channel complex component UNC80 N-terminal" evidence="2">
    <location>
        <begin position="1"/>
        <end position="62"/>
    </location>
</feature>
<reference evidence="3 4" key="2">
    <citation type="submission" date="2018-11" db="EMBL/GenBank/DDBJ databases">
        <authorList>
            <consortium name="Pathogen Informatics"/>
        </authorList>
    </citation>
    <scope>NUCLEOTIDE SEQUENCE [LARGE SCALE GENOMIC DNA]</scope>
</reference>
<dbReference type="InterPro" id="IPR031542">
    <property type="entry name" value="UNC80_N"/>
</dbReference>
<keyword evidence="4" id="KW-1185">Reference proteome</keyword>
<sequence length="876" mass="99133">MIAPLLNVITEKDFTSNYRLESGLKIWQCLWQASYIKFLANSFSGLHRQPDVLCFCAPVKQRRSHFPIITITKKSEPTSVIQGIYLGGENEAQTRRFSTVPAQNAKFPPLIDAPPPKPPRTDLAVLSSLRKRKEREKAAALASLSVDACDQKKQQQEEKFQEVSLELFIFIFKLQAANTLPDKIGLVVRSVSEYRSDEDASNIRGLFKKSRAMTFTDKSPSLCKGIPELDDVLHFADDKSLSYAMQEISEKAPLVFLQEICSGTSGDLESVPQTGSHVTEFPKFRYKRDSLSSRVTLIPSREISSSMNSSVAEINAEGAVCTQNNEKVMGKMKKKVNLVAKETSNVFDPLENIPYQSSTMQQPRGDPQEATYLDVAVIRCLLIKHWAEEGIFWAMKYLLHRLLEIKIHRNAQNDLFRSRSKSVPNLQHLKLFPSEVNNHRNLQEIHHQLSTWEDLQLKNVARKLENIEVEKSGRLKFTSTQSMKNLSAKASLIVKSSSKQSIMATSVSFVKSRDKRGHLERNRSDPSLTNSSEVLSVRDGRSCSISALPGQAANKHSTRHFFPEFQALGCTNFIERNGQISFIVLLKAINLIVEERLSVRICELALNACEIFLDMPGTEFQTFMDNSINIVLRSQKHFIVKIYLWLGCPLGCNDGLRTRQGDFLRVKARTILAIIHQFDPQIFAQLLVGHIEEYGPQALMDTLHSLTGFCKCDITAFIAGMYRSRSTSSPRRQTVKSEHSVPAYHNNFNENLKGIEGIVIKVILKPVISKLMKTMHELVQPENMSLYQDVRLFVTFIQEQHGNPFRRVGLSALLDGWPADDQFQLSSTLDVSVPNFAYLIDLSEEKSSRRASYLYPLPEIFLTERSAKYASNDDNE</sequence>
<evidence type="ECO:0000313" key="5">
    <source>
        <dbReference type="WBParaSite" id="TCLT_0000725001-mRNA-1"/>
    </source>
</evidence>
<dbReference type="EMBL" id="UYYF01004488">
    <property type="protein sequence ID" value="VDN04675.1"/>
    <property type="molecule type" value="Genomic_DNA"/>
</dbReference>
<dbReference type="WBParaSite" id="TCLT_0000725001-mRNA-1">
    <property type="protein sequence ID" value="TCLT_0000725001-mRNA-1"/>
    <property type="gene ID" value="TCLT_0000725001"/>
</dbReference>
<dbReference type="GO" id="GO:0030424">
    <property type="term" value="C:axon"/>
    <property type="evidence" value="ECO:0007669"/>
    <property type="project" value="TreeGrafter"/>
</dbReference>
<dbReference type="Proteomes" id="UP000276776">
    <property type="component" value="Unassembled WGS sequence"/>
</dbReference>
<proteinExistence type="predicted"/>
<organism evidence="5">
    <name type="scientific">Thelazia callipaeda</name>
    <name type="common">Oriental eyeworm</name>
    <name type="synonym">Parasitic nematode</name>
    <dbReference type="NCBI Taxonomy" id="103827"/>
    <lineage>
        <taxon>Eukaryota</taxon>
        <taxon>Metazoa</taxon>
        <taxon>Ecdysozoa</taxon>
        <taxon>Nematoda</taxon>
        <taxon>Chromadorea</taxon>
        <taxon>Rhabditida</taxon>
        <taxon>Spirurina</taxon>
        <taxon>Spiruromorpha</taxon>
        <taxon>Thelazioidea</taxon>
        <taxon>Thelaziidae</taxon>
        <taxon>Thelazia</taxon>
    </lineage>
</organism>
<dbReference type="AlphaFoldDB" id="A0A158RCD7"/>
<dbReference type="GO" id="GO:0034703">
    <property type="term" value="C:cation channel complex"/>
    <property type="evidence" value="ECO:0007669"/>
    <property type="project" value="TreeGrafter"/>
</dbReference>
<dbReference type="PANTHER" id="PTHR31781">
    <property type="entry name" value="UNC80"/>
    <property type="match status" value="1"/>
</dbReference>
<reference evidence="5" key="1">
    <citation type="submission" date="2016-04" db="UniProtKB">
        <authorList>
            <consortium name="WormBaseParasite"/>
        </authorList>
    </citation>
    <scope>IDENTIFICATION</scope>
</reference>
<evidence type="ECO:0000256" key="1">
    <source>
        <dbReference type="SAM" id="MobiDB-lite"/>
    </source>
</evidence>
<protein>
    <submittedName>
        <fullName evidence="5">UNC80 domain-containing protein</fullName>
    </submittedName>
</protein>
<dbReference type="Pfam" id="PF15778">
    <property type="entry name" value="UNC80_N"/>
    <property type="match status" value="1"/>
</dbReference>
<feature type="region of interest" description="Disordered" evidence="1">
    <location>
        <begin position="514"/>
        <end position="533"/>
    </location>
</feature>
<dbReference type="PANTHER" id="PTHR31781:SF1">
    <property type="entry name" value="PROTEIN UNC-80 HOMOLOG"/>
    <property type="match status" value="1"/>
</dbReference>
<gene>
    <name evidence="3" type="ORF">TCLT_LOCUS7239</name>
</gene>
<evidence type="ECO:0000313" key="4">
    <source>
        <dbReference type="Proteomes" id="UP000276776"/>
    </source>
</evidence>
<dbReference type="GO" id="GO:0005261">
    <property type="term" value="F:monoatomic cation channel activity"/>
    <property type="evidence" value="ECO:0007669"/>
    <property type="project" value="TreeGrafter"/>
</dbReference>
<evidence type="ECO:0000259" key="2">
    <source>
        <dbReference type="Pfam" id="PF15778"/>
    </source>
</evidence>
<dbReference type="STRING" id="103827.A0A158RCD7"/>
<name>A0A158RCD7_THECL</name>